<dbReference type="SUPFAM" id="SSF55729">
    <property type="entry name" value="Acyl-CoA N-acyltransferases (Nat)"/>
    <property type="match status" value="1"/>
</dbReference>
<sequence>MRRCSMTTYRLREGNEQDWTIALRRLAERSWGTLPEHLRRRTSPQQVYRETDATARAILNSGGWHYLIVAENEQGENVGHLWVGEARDSFTGIKRGYIYDIFVEPAHRRRGLGRRLMLEAERLCRQRGDHEMGFSVEVNNIAARRLYESLGYRTEYLVMSKPLVDSERE</sequence>
<reference evidence="5" key="2">
    <citation type="submission" date="2015-08" db="EMBL/GenBank/DDBJ databases">
        <title>Draft Genome Sequence of a Heterotrophic Facultative Anaerobic Bacterium Ardenticatena maritima Strain 110S.</title>
        <authorList>
            <person name="Kawaichi S."/>
            <person name="Yoshida T."/>
            <person name="Sako Y."/>
            <person name="Nakamura R."/>
        </authorList>
    </citation>
    <scope>NUCLEOTIDE SEQUENCE [LARGE SCALE GENOMIC DNA]</scope>
    <source>
        <strain evidence="5">110S</strain>
    </source>
</reference>
<feature type="domain" description="N-acetyltransferase" evidence="3">
    <location>
        <begin position="21"/>
        <end position="164"/>
    </location>
</feature>
<reference evidence="4 5" key="1">
    <citation type="journal article" date="2015" name="Genome Announc.">
        <title>Draft Genome Sequence of a Heterotrophic Facultative Anaerobic Thermophilic Bacterium, Ardenticatena maritima Strain 110ST.</title>
        <authorList>
            <person name="Kawaichi S."/>
            <person name="Yoshida T."/>
            <person name="Sako Y."/>
            <person name="Nakamura R."/>
        </authorList>
    </citation>
    <scope>NUCLEOTIDE SEQUENCE [LARGE SCALE GENOMIC DNA]</scope>
    <source>
        <strain evidence="4 5">110S</strain>
    </source>
</reference>
<evidence type="ECO:0000259" key="3">
    <source>
        <dbReference type="PROSITE" id="PS51186"/>
    </source>
</evidence>
<protein>
    <recommendedName>
        <fullName evidence="3">N-acetyltransferase domain-containing protein</fullName>
    </recommendedName>
</protein>
<dbReference type="FunCoup" id="A0A0M9UDP2">
    <property type="interactions" value="4"/>
</dbReference>
<name>A0A0M9UDP2_9CHLR</name>
<dbReference type="PANTHER" id="PTHR43420">
    <property type="entry name" value="ACETYLTRANSFERASE"/>
    <property type="match status" value="1"/>
</dbReference>
<gene>
    <name evidence="4" type="ORF">ARMA_2687</name>
</gene>
<dbReference type="Proteomes" id="UP000037784">
    <property type="component" value="Unassembled WGS sequence"/>
</dbReference>
<keyword evidence="2" id="KW-0012">Acyltransferase</keyword>
<dbReference type="Gene3D" id="3.40.630.30">
    <property type="match status" value="1"/>
</dbReference>
<dbReference type="InterPro" id="IPR000182">
    <property type="entry name" value="GNAT_dom"/>
</dbReference>
<dbReference type="PROSITE" id="PS51186">
    <property type="entry name" value="GNAT"/>
    <property type="match status" value="1"/>
</dbReference>
<evidence type="ECO:0000313" key="4">
    <source>
        <dbReference type="EMBL" id="GAP64264.1"/>
    </source>
</evidence>
<evidence type="ECO:0000313" key="5">
    <source>
        <dbReference type="Proteomes" id="UP000037784"/>
    </source>
</evidence>
<dbReference type="PANTHER" id="PTHR43420:SF44">
    <property type="entry name" value="ACETYLTRANSFERASE YPEA"/>
    <property type="match status" value="1"/>
</dbReference>
<keyword evidence="1" id="KW-0808">Transferase</keyword>
<dbReference type="InterPro" id="IPR050680">
    <property type="entry name" value="YpeA/RimI_acetyltransf"/>
</dbReference>
<evidence type="ECO:0000256" key="1">
    <source>
        <dbReference type="ARBA" id="ARBA00022679"/>
    </source>
</evidence>
<dbReference type="GO" id="GO:0016747">
    <property type="term" value="F:acyltransferase activity, transferring groups other than amino-acyl groups"/>
    <property type="evidence" value="ECO:0007669"/>
    <property type="project" value="InterPro"/>
</dbReference>
<comment type="caution">
    <text evidence="4">The sequence shown here is derived from an EMBL/GenBank/DDBJ whole genome shotgun (WGS) entry which is preliminary data.</text>
</comment>
<accession>A0A0M9UDP2</accession>
<dbReference type="EMBL" id="BBZA01000240">
    <property type="protein sequence ID" value="GAP64264.1"/>
    <property type="molecule type" value="Genomic_DNA"/>
</dbReference>
<dbReference type="Pfam" id="PF00583">
    <property type="entry name" value="Acetyltransf_1"/>
    <property type="match status" value="1"/>
</dbReference>
<keyword evidence="5" id="KW-1185">Reference proteome</keyword>
<proteinExistence type="predicted"/>
<dbReference type="InParanoid" id="A0A0M9UDP2"/>
<evidence type="ECO:0000256" key="2">
    <source>
        <dbReference type="ARBA" id="ARBA00023315"/>
    </source>
</evidence>
<dbReference type="AlphaFoldDB" id="A0A0M9UDP2"/>
<organism evidence="4 5">
    <name type="scientific">Ardenticatena maritima</name>
    <dbReference type="NCBI Taxonomy" id="872965"/>
    <lineage>
        <taxon>Bacteria</taxon>
        <taxon>Bacillati</taxon>
        <taxon>Chloroflexota</taxon>
        <taxon>Ardenticatenia</taxon>
        <taxon>Ardenticatenales</taxon>
        <taxon>Ardenticatenaceae</taxon>
        <taxon>Ardenticatena</taxon>
    </lineage>
</organism>
<dbReference type="InterPro" id="IPR016181">
    <property type="entry name" value="Acyl_CoA_acyltransferase"/>
</dbReference>